<proteinExistence type="predicted"/>
<gene>
    <name evidence="1" type="ORF">E2986_13090</name>
</gene>
<accession>A0A833RNZ5</accession>
<dbReference type="Proteomes" id="UP000655588">
    <property type="component" value="Unassembled WGS sequence"/>
</dbReference>
<evidence type="ECO:0000313" key="1">
    <source>
        <dbReference type="EMBL" id="KAF3423488.1"/>
    </source>
</evidence>
<keyword evidence="2" id="KW-1185">Reference proteome</keyword>
<sequence>MTDSRCFRSSPPRRMRAEWRQRCRNVALGALVTVLKRSPRVKHEYNQELAFFASPAASVSF</sequence>
<reference evidence="1" key="1">
    <citation type="submission" date="2019-11" db="EMBL/GenBank/DDBJ databases">
        <title>The nuclear and mitochondrial genomes of Frieseomelitta varia - a highly eusocial stingless bee (Meliponini) with a permanently sterile worker caste.</title>
        <authorList>
            <person name="Freitas F.C.P."/>
            <person name="Lourenco A.P."/>
            <person name="Nunes F.M.F."/>
            <person name="Paschoal A.R."/>
            <person name="Abreu F.C.P."/>
            <person name="Barbin F.O."/>
            <person name="Bataglia L."/>
            <person name="Cardoso-Junior C.A.M."/>
            <person name="Cervoni M.S."/>
            <person name="Silva S.R."/>
            <person name="Dalarmi F."/>
            <person name="Del Lama M.A."/>
            <person name="Depintor T.S."/>
            <person name="Ferreira K.M."/>
            <person name="Goria P.S."/>
            <person name="Jaskot M.C."/>
            <person name="Lago D.C."/>
            <person name="Luna-Lucena D."/>
            <person name="Moda L.M."/>
            <person name="Nascimento L."/>
            <person name="Pedrino M."/>
            <person name="Rabico F.O."/>
            <person name="Sanches F.C."/>
            <person name="Santos D.E."/>
            <person name="Santos C.G."/>
            <person name="Vieira J."/>
            <person name="Lopes T.F."/>
            <person name="Barchuk A.R."/>
            <person name="Hartfelder K."/>
            <person name="Simoes Z.L.P."/>
            <person name="Bitondi M.M.G."/>
            <person name="Pinheiro D.G."/>
        </authorList>
    </citation>
    <scope>NUCLEOTIDE SEQUENCE</scope>
    <source>
        <strain evidence="1">USP_RPSP 00005682</strain>
        <tissue evidence="1">Whole individual</tissue>
    </source>
</reference>
<organism evidence="1 2">
    <name type="scientific">Frieseomelitta varia</name>
    <dbReference type="NCBI Taxonomy" id="561572"/>
    <lineage>
        <taxon>Eukaryota</taxon>
        <taxon>Metazoa</taxon>
        <taxon>Ecdysozoa</taxon>
        <taxon>Arthropoda</taxon>
        <taxon>Hexapoda</taxon>
        <taxon>Insecta</taxon>
        <taxon>Pterygota</taxon>
        <taxon>Neoptera</taxon>
        <taxon>Endopterygota</taxon>
        <taxon>Hymenoptera</taxon>
        <taxon>Apocrita</taxon>
        <taxon>Aculeata</taxon>
        <taxon>Apoidea</taxon>
        <taxon>Anthophila</taxon>
        <taxon>Apidae</taxon>
        <taxon>Frieseomelitta</taxon>
    </lineage>
</organism>
<dbReference type="AlphaFoldDB" id="A0A833RNZ5"/>
<protein>
    <submittedName>
        <fullName evidence="1">Uncharacterized protein</fullName>
    </submittedName>
</protein>
<name>A0A833RNZ5_9HYME</name>
<evidence type="ECO:0000313" key="2">
    <source>
        <dbReference type="Proteomes" id="UP000655588"/>
    </source>
</evidence>
<dbReference type="EMBL" id="WNWW01000562">
    <property type="protein sequence ID" value="KAF3423488.1"/>
    <property type="molecule type" value="Genomic_DNA"/>
</dbReference>
<comment type="caution">
    <text evidence="1">The sequence shown here is derived from an EMBL/GenBank/DDBJ whole genome shotgun (WGS) entry which is preliminary data.</text>
</comment>